<dbReference type="GO" id="GO:0004527">
    <property type="term" value="F:exonuclease activity"/>
    <property type="evidence" value="ECO:0007669"/>
    <property type="project" value="UniProtKB-KW"/>
</dbReference>
<keyword evidence="16" id="KW-0234">DNA repair</keyword>
<evidence type="ECO:0000256" key="9">
    <source>
        <dbReference type="ARBA" id="ARBA00022763"/>
    </source>
</evidence>
<proteinExistence type="predicted"/>
<keyword evidence="11" id="KW-0269">Exonuclease</keyword>
<keyword evidence="18" id="KW-0511">Multifunctional enzyme</keyword>
<comment type="cofactor">
    <cofactor evidence="1">
        <name>Mn(2+)</name>
        <dbReference type="ChEBI" id="CHEBI:29035"/>
    </cofactor>
</comment>
<feature type="compositionally biased region" description="Basic and acidic residues" evidence="21">
    <location>
        <begin position="197"/>
        <end position="209"/>
    </location>
</feature>
<dbReference type="EC" id="6.5.1.1" evidence="2"/>
<dbReference type="Gene3D" id="3.90.920.10">
    <property type="entry name" value="DNA primase, PRIM domain"/>
    <property type="match status" value="1"/>
</dbReference>
<evidence type="ECO:0000256" key="21">
    <source>
        <dbReference type="SAM" id="MobiDB-lite"/>
    </source>
</evidence>
<feature type="region of interest" description="Disordered" evidence="21">
    <location>
        <begin position="197"/>
        <end position="228"/>
    </location>
</feature>
<dbReference type="InterPro" id="IPR012310">
    <property type="entry name" value="DNA_ligase_ATP-dep_cent"/>
</dbReference>
<dbReference type="InterPro" id="IPR014145">
    <property type="entry name" value="LigD_pol_dom"/>
</dbReference>
<feature type="domain" description="ATP-dependent DNA ligase family profile" evidence="22">
    <location>
        <begin position="322"/>
        <end position="464"/>
    </location>
</feature>
<keyword evidence="12" id="KW-0067">ATP-binding</keyword>
<dbReference type="InterPro" id="IPR052171">
    <property type="entry name" value="NHEJ_LigD"/>
</dbReference>
<organism evidence="23 24">
    <name type="scientific">Chitinophaga jiangningensis</name>
    <dbReference type="NCBI Taxonomy" id="1419482"/>
    <lineage>
        <taxon>Bacteria</taxon>
        <taxon>Pseudomonadati</taxon>
        <taxon>Bacteroidota</taxon>
        <taxon>Chitinophagia</taxon>
        <taxon>Chitinophagales</taxon>
        <taxon>Chitinophagaceae</taxon>
        <taxon>Chitinophaga</taxon>
    </lineage>
</organism>
<evidence type="ECO:0000256" key="20">
    <source>
        <dbReference type="ARBA" id="ARBA00034003"/>
    </source>
</evidence>
<keyword evidence="10" id="KW-0378">Hydrolase</keyword>
<dbReference type="GO" id="GO:0003677">
    <property type="term" value="F:DNA binding"/>
    <property type="evidence" value="ECO:0007669"/>
    <property type="project" value="UniProtKB-KW"/>
</dbReference>
<dbReference type="NCBIfam" id="TIGR02777">
    <property type="entry name" value="LigD_PE_dom"/>
    <property type="match status" value="1"/>
</dbReference>
<keyword evidence="17" id="KW-0464">Manganese</keyword>
<keyword evidence="9" id="KW-0227">DNA damage</keyword>
<dbReference type="EMBL" id="FRBL01000002">
    <property type="protein sequence ID" value="SHL14424.1"/>
    <property type="molecule type" value="Genomic_DNA"/>
</dbReference>
<feature type="compositionally biased region" description="Basic residues" evidence="21">
    <location>
        <begin position="1"/>
        <end position="10"/>
    </location>
</feature>
<keyword evidence="8" id="KW-0547">Nucleotide-binding</keyword>
<protein>
    <recommendedName>
        <fullName evidence="2">DNA ligase (ATP)</fullName>
        <ecNumber evidence="2">6.5.1.1</ecNumber>
    </recommendedName>
    <alternativeName>
        <fullName evidence="19">NHEJ DNA polymerase</fullName>
    </alternativeName>
</protein>
<dbReference type="CDD" id="cd07971">
    <property type="entry name" value="OBF_DNA_ligase_LigD"/>
    <property type="match status" value="1"/>
</dbReference>
<evidence type="ECO:0000256" key="2">
    <source>
        <dbReference type="ARBA" id="ARBA00012727"/>
    </source>
</evidence>
<evidence type="ECO:0000256" key="16">
    <source>
        <dbReference type="ARBA" id="ARBA00023204"/>
    </source>
</evidence>
<feature type="region of interest" description="Disordered" evidence="21">
    <location>
        <begin position="545"/>
        <end position="620"/>
    </location>
</feature>
<evidence type="ECO:0000256" key="1">
    <source>
        <dbReference type="ARBA" id="ARBA00001936"/>
    </source>
</evidence>
<dbReference type="InterPro" id="IPR012309">
    <property type="entry name" value="DNA_ligase_ATP-dep_C"/>
</dbReference>
<accession>A0A1M6Y817</accession>
<keyword evidence="6" id="KW-0540">Nuclease</keyword>
<evidence type="ECO:0000256" key="6">
    <source>
        <dbReference type="ARBA" id="ARBA00022722"/>
    </source>
</evidence>
<reference evidence="23 24" key="1">
    <citation type="submission" date="2016-11" db="EMBL/GenBank/DDBJ databases">
        <authorList>
            <person name="Jaros S."/>
            <person name="Januszkiewicz K."/>
            <person name="Wedrychowicz H."/>
        </authorList>
    </citation>
    <scope>NUCLEOTIDE SEQUENCE [LARGE SCALE GENOMIC DNA]</scope>
    <source>
        <strain evidence="23 24">DSM 27406</strain>
    </source>
</reference>
<evidence type="ECO:0000256" key="17">
    <source>
        <dbReference type="ARBA" id="ARBA00023211"/>
    </source>
</evidence>
<dbReference type="Gene3D" id="3.30.1490.70">
    <property type="match status" value="1"/>
</dbReference>
<comment type="catalytic activity">
    <reaction evidence="20">
        <text>ATP + (deoxyribonucleotide)n-3'-hydroxyl + 5'-phospho-(deoxyribonucleotide)m = (deoxyribonucleotide)n+m + AMP + diphosphate.</text>
        <dbReference type="EC" id="6.5.1.1"/>
    </reaction>
</comment>
<dbReference type="CDD" id="cd04865">
    <property type="entry name" value="LigD_Pol_like_2"/>
    <property type="match status" value="1"/>
</dbReference>
<keyword evidence="13" id="KW-0239">DNA-directed DNA polymerase</keyword>
<dbReference type="SUPFAM" id="SSF56091">
    <property type="entry name" value="DNA ligase/mRNA capping enzyme, catalytic domain"/>
    <property type="match status" value="1"/>
</dbReference>
<feature type="compositionally biased region" description="Low complexity" evidence="21">
    <location>
        <begin position="575"/>
        <end position="602"/>
    </location>
</feature>
<evidence type="ECO:0000256" key="11">
    <source>
        <dbReference type="ARBA" id="ARBA00022839"/>
    </source>
</evidence>
<dbReference type="GO" id="GO:0006310">
    <property type="term" value="P:DNA recombination"/>
    <property type="evidence" value="ECO:0007669"/>
    <property type="project" value="UniProtKB-KW"/>
</dbReference>
<dbReference type="PANTHER" id="PTHR42705:SF3">
    <property type="entry name" value="ATP-DEPENDENT DNA LIGASE"/>
    <property type="match status" value="1"/>
</dbReference>
<keyword evidence="24" id="KW-1185">Reference proteome</keyword>
<keyword evidence="4" id="KW-0808">Transferase</keyword>
<dbReference type="Pfam" id="PF01068">
    <property type="entry name" value="DNA_ligase_A_M"/>
    <property type="match status" value="1"/>
</dbReference>
<evidence type="ECO:0000256" key="5">
    <source>
        <dbReference type="ARBA" id="ARBA00022695"/>
    </source>
</evidence>
<evidence type="ECO:0000256" key="10">
    <source>
        <dbReference type="ARBA" id="ARBA00022801"/>
    </source>
</evidence>
<sequence>MSLAKYRQKRTFNTTPEPTGGKSGGKTLHFVVQKHDASHLHYDFRLEMEGVLKSWAVPKGPSMDPEVKRLAMMVEDHPFDYKDFEGIIPKGNYGAGTVIVWDEGEYLPAEADKKLKTSPEKQLLHQLYSGKIKFILKGKKLKGEFALVKASGRGENAWLLMKLNDKYATTADVTKKNKSVISSKTIEQVAAAPEKEWKSNRAAKVTEKPVRKKAAPEPVKPAGKKAPMPKEVQPMLATLTKGPFDKPDWIYEIKWDGYRAIGYLNKAKVELLSRNQISFNTKFNTVVDALKEWNTKAVVDGEIVALNDNGDPDFQALQNFLKTGRSAHIVYYIFDLLWYDGRDLRQLPLLERKQLLESILPQDNPVLLYSNHITGEGTAFFEAAVKRGLEGIMAKAADSVYSTGRRAESWLKIKNNQQMEAIICGYTEGRNSRKYFGAVVLGKYVGKKLHYIGHTGGGFNEQLLKELYAKFQPLKTDKSPFSPVPKTNMPVTWLKPELVCMVKYAEVTQEGILRQPIFLGLREDKKGANEKNEKVVATPPSEKITKMATTAKPPKKAAAKKAAPKKAAAKKATPKKAATAKATPKKAAAAPAKGATAKKATTSPRNKKGNTANGFLPPDEKDVEVKMDGHLLKFTNLDKYYWPLEKITKRDMINYYAAVADYIFPYLKDRPQSLNRFPEGINGFNFYQKNVEDKVADWISTFPYTSESDGETKSFLVCKDKATLLYMANLGCIELNPWHSTIKKPDNPDYCLIDLDPDKNPFSQVVETALVVKDVLDAIGADSYVKTSGSTGMHILIPLGAKYTFDQSRMLADLVVGIVNKRLPETTSVVRTPAKRKGLIYLDFLQNRQIQTMACAYSLRPKPGATVSAPLSWSEVKKGLNMKDFNIYTMPERLAKKGDLLKGLLGKGINLNQVLNKLQSLL</sequence>
<dbReference type="Gene3D" id="2.40.50.140">
    <property type="entry name" value="Nucleic acid-binding proteins"/>
    <property type="match status" value="1"/>
</dbReference>
<dbReference type="InterPro" id="IPR012340">
    <property type="entry name" value="NA-bd_OB-fold"/>
</dbReference>
<evidence type="ECO:0000256" key="18">
    <source>
        <dbReference type="ARBA" id="ARBA00023268"/>
    </source>
</evidence>
<dbReference type="CDD" id="cd07906">
    <property type="entry name" value="Adenylation_DNA_ligase_LigD_LigC"/>
    <property type="match status" value="1"/>
</dbReference>
<dbReference type="NCBIfam" id="TIGR02776">
    <property type="entry name" value="NHEJ_ligase_prk"/>
    <property type="match status" value="1"/>
</dbReference>
<dbReference type="OrthoDB" id="9802472at2"/>
<evidence type="ECO:0000256" key="7">
    <source>
        <dbReference type="ARBA" id="ARBA00022723"/>
    </source>
</evidence>
<dbReference type="Pfam" id="PF04679">
    <property type="entry name" value="DNA_ligase_A_C"/>
    <property type="match status" value="1"/>
</dbReference>
<dbReference type="InterPro" id="IPR014146">
    <property type="entry name" value="LigD_ligase_dom"/>
</dbReference>
<gene>
    <name evidence="23" type="ORF">SAMN05444266_102196</name>
</gene>
<dbReference type="InterPro" id="IPR014144">
    <property type="entry name" value="LigD_PE_domain"/>
</dbReference>
<dbReference type="GO" id="GO:0005524">
    <property type="term" value="F:ATP binding"/>
    <property type="evidence" value="ECO:0007669"/>
    <property type="project" value="UniProtKB-KW"/>
</dbReference>
<dbReference type="AlphaFoldDB" id="A0A1M6Y817"/>
<evidence type="ECO:0000256" key="8">
    <source>
        <dbReference type="ARBA" id="ARBA00022741"/>
    </source>
</evidence>
<evidence type="ECO:0000256" key="14">
    <source>
        <dbReference type="ARBA" id="ARBA00023125"/>
    </source>
</evidence>
<dbReference type="SUPFAM" id="SSF50249">
    <property type="entry name" value="Nucleic acid-binding proteins"/>
    <property type="match status" value="1"/>
</dbReference>
<dbReference type="GO" id="GO:0003910">
    <property type="term" value="F:DNA ligase (ATP) activity"/>
    <property type="evidence" value="ECO:0007669"/>
    <property type="project" value="UniProtKB-EC"/>
</dbReference>
<dbReference type="RefSeq" id="WP_073078849.1">
    <property type="nucleotide sequence ID" value="NZ_FRBL01000002.1"/>
</dbReference>
<dbReference type="Pfam" id="PF21686">
    <property type="entry name" value="LigD_Prim-Pol"/>
    <property type="match status" value="1"/>
</dbReference>
<dbReference type="GO" id="GO:0046872">
    <property type="term" value="F:metal ion binding"/>
    <property type="evidence" value="ECO:0007669"/>
    <property type="project" value="UniProtKB-KW"/>
</dbReference>
<dbReference type="GO" id="GO:0003887">
    <property type="term" value="F:DNA-directed DNA polymerase activity"/>
    <property type="evidence" value="ECO:0007669"/>
    <property type="project" value="UniProtKB-KW"/>
</dbReference>
<keyword evidence="14" id="KW-0238">DNA-binding</keyword>
<evidence type="ECO:0000256" key="3">
    <source>
        <dbReference type="ARBA" id="ARBA00022598"/>
    </source>
</evidence>
<keyword evidence="7" id="KW-0479">Metal-binding</keyword>
<dbReference type="Proteomes" id="UP000184420">
    <property type="component" value="Unassembled WGS sequence"/>
</dbReference>
<evidence type="ECO:0000256" key="12">
    <source>
        <dbReference type="ARBA" id="ARBA00022840"/>
    </source>
</evidence>
<dbReference type="STRING" id="1419482.SAMN05444266_102196"/>
<dbReference type="Gene3D" id="3.30.470.30">
    <property type="entry name" value="DNA ligase/mRNA capping enzyme"/>
    <property type="match status" value="1"/>
</dbReference>
<evidence type="ECO:0000313" key="24">
    <source>
        <dbReference type="Proteomes" id="UP000184420"/>
    </source>
</evidence>
<dbReference type="NCBIfam" id="TIGR02778">
    <property type="entry name" value="ligD_pol"/>
    <property type="match status" value="1"/>
</dbReference>
<name>A0A1M6Y817_9BACT</name>
<dbReference type="NCBIfam" id="TIGR02779">
    <property type="entry name" value="NHEJ_ligase_lig"/>
    <property type="match status" value="1"/>
</dbReference>
<keyword evidence="5" id="KW-0548">Nucleotidyltransferase</keyword>
<evidence type="ECO:0000256" key="15">
    <source>
        <dbReference type="ARBA" id="ARBA00023172"/>
    </source>
</evidence>
<keyword evidence="3" id="KW-0436">Ligase</keyword>
<evidence type="ECO:0000259" key="22">
    <source>
        <dbReference type="PROSITE" id="PS50160"/>
    </source>
</evidence>
<dbReference type="PANTHER" id="PTHR42705">
    <property type="entry name" value="BIFUNCTIONAL NON-HOMOLOGOUS END JOINING PROTEIN LIGD"/>
    <property type="match status" value="1"/>
</dbReference>
<feature type="compositionally biased region" description="Basic residues" evidence="21">
    <location>
        <begin position="553"/>
        <end position="574"/>
    </location>
</feature>
<evidence type="ECO:0000313" key="23">
    <source>
        <dbReference type="EMBL" id="SHL14424.1"/>
    </source>
</evidence>
<dbReference type="GO" id="GO:0006281">
    <property type="term" value="P:DNA repair"/>
    <property type="evidence" value="ECO:0007669"/>
    <property type="project" value="UniProtKB-KW"/>
</dbReference>
<feature type="region of interest" description="Disordered" evidence="21">
    <location>
        <begin position="1"/>
        <end position="25"/>
    </location>
</feature>
<evidence type="ECO:0000256" key="19">
    <source>
        <dbReference type="ARBA" id="ARBA00029943"/>
    </source>
</evidence>
<evidence type="ECO:0000256" key="4">
    <source>
        <dbReference type="ARBA" id="ARBA00022679"/>
    </source>
</evidence>
<dbReference type="InterPro" id="IPR014143">
    <property type="entry name" value="NHEJ_ligase_prk"/>
</dbReference>
<keyword evidence="15" id="KW-0233">DNA recombination</keyword>
<dbReference type="Pfam" id="PF13298">
    <property type="entry name" value="LigD_N"/>
    <property type="match status" value="1"/>
</dbReference>
<dbReference type="PROSITE" id="PS50160">
    <property type="entry name" value="DNA_LIGASE_A3"/>
    <property type="match status" value="1"/>
</dbReference>
<evidence type="ECO:0000256" key="13">
    <source>
        <dbReference type="ARBA" id="ARBA00022932"/>
    </source>
</evidence>